<reference evidence="1" key="1">
    <citation type="submission" date="2016-04" db="EMBL/GenBank/DDBJ databases">
        <authorList>
            <person name="Evans L.H."/>
            <person name="Alamgir A."/>
            <person name="Owens N."/>
            <person name="Weber N.D."/>
            <person name="Virtaneva K."/>
            <person name="Barbian K."/>
            <person name="Babar A."/>
            <person name="Rosenke K."/>
        </authorList>
    </citation>
    <scope>NUCLEOTIDE SEQUENCE</scope>
    <source>
        <strain evidence="1">86</strain>
    </source>
</reference>
<sequence length="151" mass="16636">MKGKKALDSRLRGNDVCPSRALHLLSTSSPRRRGSSLLQRIVAQWNIHAIALVDRDTGLVRFGLRDYDPVVGRFTSPDPLGDTGGDHDVYDYCVDDPVSLVDPAGLNPWYVRGAQAAAPYVARFIQPVANGAQRFTQNFSLKQEALKKEGE</sequence>
<organism evidence="1">
    <name type="scientific">uncultured delta proteobacterium</name>
    <dbReference type="NCBI Taxonomy" id="34034"/>
    <lineage>
        <taxon>Bacteria</taxon>
        <taxon>Deltaproteobacteria</taxon>
        <taxon>environmental samples</taxon>
    </lineage>
</organism>
<gene>
    <name evidence="1" type="ORF">KL86DPRO_11493</name>
</gene>
<name>A0A212JHY6_9DELT</name>
<dbReference type="Gene3D" id="2.180.10.10">
    <property type="entry name" value="RHS repeat-associated core"/>
    <property type="match status" value="1"/>
</dbReference>
<proteinExistence type="predicted"/>
<accession>A0A212JHY6</accession>
<dbReference type="InterPro" id="IPR022385">
    <property type="entry name" value="Rhs_assc_core"/>
</dbReference>
<evidence type="ECO:0000313" key="1">
    <source>
        <dbReference type="EMBL" id="SBV99020.1"/>
    </source>
</evidence>
<evidence type="ECO:0008006" key="2">
    <source>
        <dbReference type="Google" id="ProtNLM"/>
    </source>
</evidence>
<dbReference type="NCBIfam" id="TIGR03696">
    <property type="entry name" value="Rhs_assc_core"/>
    <property type="match status" value="1"/>
</dbReference>
<dbReference type="EMBL" id="FLUQ01000001">
    <property type="protein sequence ID" value="SBV99020.1"/>
    <property type="molecule type" value="Genomic_DNA"/>
</dbReference>
<dbReference type="AlphaFoldDB" id="A0A212JHY6"/>
<protein>
    <recommendedName>
        <fullName evidence="2">RHS repeat-associated core domain-containing protein</fullName>
    </recommendedName>
</protein>